<dbReference type="EMBL" id="QGGO01000025">
    <property type="protein sequence ID" value="PWK20298.1"/>
    <property type="molecule type" value="Genomic_DNA"/>
</dbReference>
<protein>
    <submittedName>
        <fullName evidence="1">Uncharacterized protein</fullName>
    </submittedName>
</protein>
<sequence>MATYQIKKQIYNAIKWTGDNKEEVESFISDRNPLKFCDNGDIIIQRIYGRCYCSIGDYILEDFDESIIIVSNYEFNKKYELWQLSNETNCSVGTGT</sequence>
<dbReference type="Proteomes" id="UP000245489">
    <property type="component" value="Unassembled WGS sequence"/>
</dbReference>
<gene>
    <name evidence="1" type="ORF">LV89_03841</name>
</gene>
<dbReference type="OrthoDB" id="121684at2"/>
<name>A0A316DS42_9BACT</name>
<reference evidence="1 2" key="1">
    <citation type="submission" date="2018-05" db="EMBL/GenBank/DDBJ databases">
        <title>Genomic Encyclopedia of Archaeal and Bacterial Type Strains, Phase II (KMG-II): from individual species to whole genera.</title>
        <authorList>
            <person name="Goeker M."/>
        </authorList>
    </citation>
    <scope>NUCLEOTIDE SEQUENCE [LARGE SCALE GENOMIC DNA]</scope>
    <source>
        <strain evidence="1 2">DSM 22214</strain>
    </source>
</reference>
<evidence type="ECO:0000313" key="1">
    <source>
        <dbReference type="EMBL" id="PWK20298.1"/>
    </source>
</evidence>
<comment type="caution">
    <text evidence="1">The sequence shown here is derived from an EMBL/GenBank/DDBJ whole genome shotgun (WGS) entry which is preliminary data.</text>
</comment>
<organism evidence="1 2">
    <name type="scientific">Arcicella aurantiaca</name>
    <dbReference type="NCBI Taxonomy" id="591202"/>
    <lineage>
        <taxon>Bacteria</taxon>
        <taxon>Pseudomonadati</taxon>
        <taxon>Bacteroidota</taxon>
        <taxon>Cytophagia</taxon>
        <taxon>Cytophagales</taxon>
        <taxon>Flectobacillaceae</taxon>
        <taxon>Arcicella</taxon>
    </lineage>
</organism>
<evidence type="ECO:0000313" key="2">
    <source>
        <dbReference type="Proteomes" id="UP000245489"/>
    </source>
</evidence>
<accession>A0A316DS42</accession>
<keyword evidence="2" id="KW-1185">Reference proteome</keyword>
<dbReference type="RefSeq" id="WP_109744510.1">
    <property type="nucleotide sequence ID" value="NZ_QGGO01000025.1"/>
</dbReference>
<proteinExistence type="predicted"/>
<dbReference type="AlphaFoldDB" id="A0A316DS42"/>